<dbReference type="PANTHER" id="PTHR30537">
    <property type="entry name" value="HTH-TYPE TRANSCRIPTIONAL REGULATOR"/>
    <property type="match status" value="1"/>
</dbReference>
<protein>
    <submittedName>
        <fullName evidence="6">DNA-binding transcriptional LysR family regulator</fullName>
    </submittedName>
</protein>
<organism evidence="6 7">
    <name type="scientific">Pseudorhizobium tarimense</name>
    <dbReference type="NCBI Taxonomy" id="1079109"/>
    <lineage>
        <taxon>Bacteria</taxon>
        <taxon>Pseudomonadati</taxon>
        <taxon>Pseudomonadota</taxon>
        <taxon>Alphaproteobacteria</taxon>
        <taxon>Hyphomicrobiales</taxon>
        <taxon>Rhizobiaceae</taxon>
        <taxon>Rhizobium/Agrobacterium group</taxon>
        <taxon>Pseudorhizobium</taxon>
    </lineage>
</organism>
<dbReference type="PROSITE" id="PS50931">
    <property type="entry name" value="HTH_LYSR"/>
    <property type="match status" value="1"/>
</dbReference>
<dbReference type="CDD" id="cd08422">
    <property type="entry name" value="PBP2_CrgA_like"/>
    <property type="match status" value="1"/>
</dbReference>
<evidence type="ECO:0000256" key="4">
    <source>
        <dbReference type="ARBA" id="ARBA00023163"/>
    </source>
</evidence>
<evidence type="ECO:0000256" key="2">
    <source>
        <dbReference type="ARBA" id="ARBA00023015"/>
    </source>
</evidence>
<dbReference type="PANTHER" id="PTHR30537:SF5">
    <property type="entry name" value="HTH-TYPE TRANSCRIPTIONAL ACTIVATOR TTDR-RELATED"/>
    <property type="match status" value="1"/>
</dbReference>
<evidence type="ECO:0000256" key="1">
    <source>
        <dbReference type="ARBA" id="ARBA00009437"/>
    </source>
</evidence>
<feature type="domain" description="HTH lysR-type" evidence="5">
    <location>
        <begin position="1"/>
        <end position="59"/>
    </location>
</feature>
<dbReference type="InterPro" id="IPR000847">
    <property type="entry name" value="LysR_HTH_N"/>
</dbReference>
<proteinExistence type="inferred from homology"/>
<comment type="caution">
    <text evidence="6">The sequence shown here is derived from an EMBL/GenBank/DDBJ whole genome shotgun (WGS) entry which is preliminary data.</text>
</comment>
<dbReference type="SUPFAM" id="SSF53850">
    <property type="entry name" value="Periplasmic binding protein-like II"/>
    <property type="match status" value="1"/>
</dbReference>
<accession>A0ABV2H6K8</accession>
<evidence type="ECO:0000313" key="6">
    <source>
        <dbReference type="EMBL" id="MET3586141.1"/>
    </source>
</evidence>
<keyword evidence="4" id="KW-0804">Transcription</keyword>
<evidence type="ECO:0000313" key="7">
    <source>
        <dbReference type="Proteomes" id="UP001549031"/>
    </source>
</evidence>
<dbReference type="EMBL" id="JBEPLJ010000008">
    <property type="protein sequence ID" value="MET3586141.1"/>
    <property type="molecule type" value="Genomic_DNA"/>
</dbReference>
<keyword evidence="2" id="KW-0805">Transcription regulation</keyword>
<dbReference type="InterPro" id="IPR005119">
    <property type="entry name" value="LysR_subst-bd"/>
</dbReference>
<gene>
    <name evidence="6" type="ORF">ABID21_002258</name>
</gene>
<keyword evidence="3 6" id="KW-0238">DNA-binding</keyword>
<comment type="similarity">
    <text evidence="1">Belongs to the LysR transcriptional regulatory family.</text>
</comment>
<name>A0ABV2H6K8_9HYPH</name>
<dbReference type="InterPro" id="IPR058163">
    <property type="entry name" value="LysR-type_TF_proteobact-type"/>
</dbReference>
<dbReference type="GO" id="GO:0003677">
    <property type="term" value="F:DNA binding"/>
    <property type="evidence" value="ECO:0007669"/>
    <property type="project" value="UniProtKB-KW"/>
</dbReference>
<dbReference type="Proteomes" id="UP001549031">
    <property type="component" value="Unassembled WGS sequence"/>
</dbReference>
<reference evidence="6 7" key="1">
    <citation type="submission" date="2024-06" db="EMBL/GenBank/DDBJ databases">
        <title>Genomic Encyclopedia of Type Strains, Phase IV (KMG-IV): sequencing the most valuable type-strain genomes for metagenomic binning, comparative biology and taxonomic classification.</title>
        <authorList>
            <person name="Goeker M."/>
        </authorList>
    </citation>
    <scope>NUCLEOTIDE SEQUENCE [LARGE SCALE GENOMIC DNA]</scope>
    <source>
        <strain evidence="6 7">DSM 105042</strain>
    </source>
</reference>
<dbReference type="SUPFAM" id="SSF46785">
    <property type="entry name" value="Winged helix' DNA-binding domain"/>
    <property type="match status" value="1"/>
</dbReference>
<evidence type="ECO:0000256" key="3">
    <source>
        <dbReference type="ARBA" id="ARBA00023125"/>
    </source>
</evidence>
<dbReference type="InterPro" id="IPR036390">
    <property type="entry name" value="WH_DNA-bd_sf"/>
</dbReference>
<dbReference type="Gene3D" id="3.40.190.290">
    <property type="match status" value="1"/>
</dbReference>
<evidence type="ECO:0000259" key="5">
    <source>
        <dbReference type="PROSITE" id="PS50931"/>
    </source>
</evidence>
<dbReference type="Pfam" id="PF00126">
    <property type="entry name" value="HTH_1"/>
    <property type="match status" value="1"/>
</dbReference>
<sequence length="305" mass="33015">MDRLECDRMFAAVIETGSFAAAAARLGTSTGQASKLVSRLEKELGVQLLTRTTRALALTEVGRAYYERIKAIIEEFDLLDASVRSASGAPTGRLRITAPVTFGTVQLAPVLISFATAFPDIQLDVSFSDRLVSLVDEGYDAAIRIGQPADSSLMAKKLGAIRIVLVAAPSYLDAQKLPVHPSDLVEHRCIVDSNFRDPTSWRFRTVDREQAIATEVKGRLHFSNAGACLAAAEAGLGIARVPSFVAGDSLRAGKLRSVLAEYEDEPRGLYAVYPPGRHLALKVRVLVDFLAAAFKGQPKWDDGWV</sequence>
<dbReference type="InterPro" id="IPR036388">
    <property type="entry name" value="WH-like_DNA-bd_sf"/>
</dbReference>
<dbReference type="Gene3D" id="1.10.10.10">
    <property type="entry name" value="Winged helix-like DNA-binding domain superfamily/Winged helix DNA-binding domain"/>
    <property type="match status" value="1"/>
</dbReference>
<dbReference type="Pfam" id="PF03466">
    <property type="entry name" value="LysR_substrate"/>
    <property type="match status" value="1"/>
</dbReference>
<keyword evidence="7" id="KW-1185">Reference proteome</keyword>
<dbReference type="RefSeq" id="WP_247244221.1">
    <property type="nucleotide sequence ID" value="NZ_JALJRA010000008.1"/>
</dbReference>